<evidence type="ECO:0008006" key="5">
    <source>
        <dbReference type="Google" id="ProtNLM"/>
    </source>
</evidence>
<keyword evidence="4" id="KW-1185">Reference proteome</keyword>
<dbReference type="PANTHER" id="PTHR38340:SF1">
    <property type="entry name" value="S-LAYER PROTEIN"/>
    <property type="match status" value="1"/>
</dbReference>
<sequence length="308" mass="31718">MLGLAGLLSLLAVGAAIELTPDKDEPTEDNDTLEGGDGPDLLDALAGDDLVHGGAGNDTLLGGKGDDWLNGAEGDDLLFGGLDADDLLGDLGVDVIFGGEGDDYLAGQAEDDQLWGDEGDDTLIGGPGDDLVLGGDGDDAMMGGLDDDTLVGGDGQDIVNGNDGDDVLTGFKTTDEGLEDDNTKDYLNGGDGADLILVGSGDIASGGEGEDGFVLGDWLLDGEEIPDLKDFDPESDRLFIVYDDDEHPDPELSLDMSQDQPDAATLLLDGLPLADIDSLQSLAEAKITLLAQSDYSNYMDAAAKAHLV</sequence>
<accession>A0A917EKH0</accession>
<name>A0A917EKH0_9RHOB</name>
<dbReference type="OrthoDB" id="7801966at2"/>
<dbReference type="PANTHER" id="PTHR38340">
    <property type="entry name" value="S-LAYER PROTEIN"/>
    <property type="match status" value="1"/>
</dbReference>
<dbReference type="InterPro" id="IPR050557">
    <property type="entry name" value="RTX_toxin/Mannuronan_C5-epim"/>
</dbReference>
<evidence type="ECO:0000313" key="3">
    <source>
        <dbReference type="EMBL" id="GGE53495.1"/>
    </source>
</evidence>
<dbReference type="Proteomes" id="UP000606730">
    <property type="component" value="Unassembled WGS sequence"/>
</dbReference>
<organism evidence="3 4">
    <name type="scientific">Actibacterium pelagium</name>
    <dbReference type="NCBI Taxonomy" id="2029103"/>
    <lineage>
        <taxon>Bacteria</taxon>
        <taxon>Pseudomonadati</taxon>
        <taxon>Pseudomonadota</taxon>
        <taxon>Alphaproteobacteria</taxon>
        <taxon>Rhodobacterales</taxon>
        <taxon>Roseobacteraceae</taxon>
        <taxon>Actibacterium</taxon>
    </lineage>
</organism>
<dbReference type="InterPro" id="IPR001343">
    <property type="entry name" value="Hemolysn_Ca-bd"/>
</dbReference>
<reference evidence="3" key="1">
    <citation type="journal article" date="2014" name="Int. J. Syst. Evol. Microbiol.">
        <title>Complete genome sequence of Corynebacterium casei LMG S-19264T (=DSM 44701T), isolated from a smear-ripened cheese.</title>
        <authorList>
            <consortium name="US DOE Joint Genome Institute (JGI-PGF)"/>
            <person name="Walter F."/>
            <person name="Albersmeier A."/>
            <person name="Kalinowski J."/>
            <person name="Ruckert C."/>
        </authorList>
    </citation>
    <scope>NUCLEOTIDE SEQUENCE</scope>
    <source>
        <strain evidence="3">CGMCC 1.16012</strain>
    </source>
</reference>
<dbReference type="Pfam" id="PF00353">
    <property type="entry name" value="HemolysinCabind"/>
    <property type="match status" value="5"/>
</dbReference>
<dbReference type="InterPro" id="IPR011049">
    <property type="entry name" value="Serralysin-like_metalloprot_C"/>
</dbReference>
<evidence type="ECO:0000256" key="2">
    <source>
        <dbReference type="ARBA" id="ARBA00022525"/>
    </source>
</evidence>
<dbReference type="GO" id="GO:0005509">
    <property type="term" value="F:calcium ion binding"/>
    <property type="evidence" value="ECO:0007669"/>
    <property type="project" value="InterPro"/>
</dbReference>
<dbReference type="EMBL" id="BMKN01000002">
    <property type="protein sequence ID" value="GGE53495.1"/>
    <property type="molecule type" value="Genomic_DNA"/>
</dbReference>
<evidence type="ECO:0000313" key="4">
    <source>
        <dbReference type="Proteomes" id="UP000606730"/>
    </source>
</evidence>
<comment type="subcellular location">
    <subcellularLocation>
        <location evidence="1">Secreted</location>
    </subcellularLocation>
</comment>
<dbReference type="RefSeq" id="WP_095594082.1">
    <property type="nucleotide sequence ID" value="NZ_BMKN01000002.1"/>
</dbReference>
<gene>
    <name evidence="3" type="ORF">GCM10011517_21520</name>
</gene>
<keyword evidence="2" id="KW-0964">Secreted</keyword>
<dbReference type="Gene3D" id="2.150.10.10">
    <property type="entry name" value="Serralysin-like metalloprotease, C-terminal"/>
    <property type="match status" value="2"/>
</dbReference>
<comment type="caution">
    <text evidence="3">The sequence shown here is derived from an EMBL/GenBank/DDBJ whole genome shotgun (WGS) entry which is preliminary data.</text>
</comment>
<protein>
    <recommendedName>
        <fullName evidence="5">Hemolysin-type calcium-binding repeat-containing protein</fullName>
    </recommendedName>
</protein>
<dbReference type="AlphaFoldDB" id="A0A917EKH0"/>
<proteinExistence type="predicted"/>
<evidence type="ECO:0000256" key="1">
    <source>
        <dbReference type="ARBA" id="ARBA00004613"/>
    </source>
</evidence>
<dbReference type="GO" id="GO:0005576">
    <property type="term" value="C:extracellular region"/>
    <property type="evidence" value="ECO:0007669"/>
    <property type="project" value="UniProtKB-SubCell"/>
</dbReference>
<dbReference type="PRINTS" id="PR00313">
    <property type="entry name" value="CABNDNGRPT"/>
</dbReference>
<dbReference type="SUPFAM" id="SSF51120">
    <property type="entry name" value="beta-Roll"/>
    <property type="match status" value="1"/>
</dbReference>
<reference evidence="3" key="2">
    <citation type="submission" date="2020-09" db="EMBL/GenBank/DDBJ databases">
        <authorList>
            <person name="Sun Q."/>
            <person name="Zhou Y."/>
        </authorList>
    </citation>
    <scope>NUCLEOTIDE SEQUENCE</scope>
    <source>
        <strain evidence="3">CGMCC 1.16012</strain>
    </source>
</reference>